<evidence type="ECO:0000313" key="2">
    <source>
        <dbReference type="EMBL" id="AQZ96577.1"/>
    </source>
</evidence>
<keyword evidence="2" id="KW-0238">DNA-binding</keyword>
<accession>A0A1V0B9I7</accession>
<dbReference type="AlphaFoldDB" id="A0A1V0B9I7"/>
<dbReference type="GO" id="GO:0003677">
    <property type="term" value="F:DNA binding"/>
    <property type="evidence" value="ECO:0007669"/>
    <property type="project" value="UniProtKB-KW"/>
</dbReference>
<name>A0A1V0B9I7_9GAMM</name>
<dbReference type="Pfam" id="PF03374">
    <property type="entry name" value="ANT"/>
    <property type="match status" value="1"/>
</dbReference>
<reference evidence="2 3" key="1">
    <citation type="submission" date="2017-03" db="EMBL/GenBank/DDBJ databases">
        <title>Complete genome sequence of the novel DNRA strain Pseudomonas sp. S-6-2 isolated from Chinese polluted river sediment. Journal of Biotechnology.</title>
        <authorList>
            <person name="Li J."/>
            <person name="Xiang F."/>
            <person name="Wang L."/>
            <person name="Xi L."/>
            <person name="Liu J."/>
        </authorList>
    </citation>
    <scope>NUCLEOTIDE SEQUENCE [LARGE SCALE GENOMIC DNA]</scope>
    <source>
        <strain evidence="2 3">S-6-2</strain>
    </source>
</reference>
<proteinExistence type="predicted"/>
<gene>
    <name evidence="2" type="ORF">BVH74_18275</name>
</gene>
<dbReference type="EMBL" id="CP020100">
    <property type="protein sequence ID" value="AQZ96577.1"/>
    <property type="molecule type" value="Genomic_DNA"/>
</dbReference>
<organism evidence="2 3">
    <name type="scientific">Halopseudomonas phragmitis</name>
    <dbReference type="NCBI Taxonomy" id="1931241"/>
    <lineage>
        <taxon>Bacteria</taxon>
        <taxon>Pseudomonadati</taxon>
        <taxon>Pseudomonadota</taxon>
        <taxon>Gammaproteobacteria</taxon>
        <taxon>Pseudomonadales</taxon>
        <taxon>Pseudomonadaceae</taxon>
        <taxon>Halopseudomonas</taxon>
    </lineage>
</organism>
<keyword evidence="3" id="KW-1185">Reference proteome</keyword>
<feature type="domain" description="Antirepressor protein C-terminal" evidence="1">
    <location>
        <begin position="3"/>
        <end position="79"/>
    </location>
</feature>
<dbReference type="RefSeq" id="WP_080051485.1">
    <property type="nucleotide sequence ID" value="NZ_CP020100.1"/>
</dbReference>
<dbReference type="KEGG" id="ppha:BVH74_18275"/>
<dbReference type="STRING" id="1931241.BVH74_18275"/>
<evidence type="ECO:0000259" key="1">
    <source>
        <dbReference type="Pfam" id="PF03374"/>
    </source>
</evidence>
<evidence type="ECO:0000313" key="3">
    <source>
        <dbReference type="Proteomes" id="UP000243488"/>
    </source>
</evidence>
<dbReference type="InterPro" id="IPR005039">
    <property type="entry name" value="Ant_C"/>
</dbReference>
<dbReference type="Proteomes" id="UP000243488">
    <property type="component" value="Chromosome"/>
</dbReference>
<sequence>MYAYTLQSAAKALGITRPELIKRMRAKRLLNDRNLPAQPQQHRAYLFVHESSWPHPSLGMQYSRSTRIRRDGLRWLAFQLDMQPPAPPPPDRADVA</sequence>
<protein>
    <submittedName>
        <fullName evidence="2">DNA-binding protein</fullName>
    </submittedName>
</protein>